<accession>M5U331</accession>
<dbReference type="InterPro" id="IPR051159">
    <property type="entry name" value="Hexapeptide_acetyltransf"/>
</dbReference>
<dbReference type="Pfam" id="PF00132">
    <property type="entry name" value="Hexapep"/>
    <property type="match status" value="1"/>
</dbReference>
<dbReference type="PROSITE" id="PS00101">
    <property type="entry name" value="HEXAPEP_TRANSFERASES"/>
    <property type="match status" value="1"/>
</dbReference>
<dbReference type="AlphaFoldDB" id="M5U331"/>
<dbReference type="EMBL" id="ANOH01000442">
    <property type="protein sequence ID" value="EMI52256.1"/>
    <property type="molecule type" value="Genomic_DNA"/>
</dbReference>
<dbReference type="InterPro" id="IPR001451">
    <property type="entry name" value="Hexapep"/>
</dbReference>
<keyword evidence="6" id="KW-1185">Reference proteome</keyword>
<proteinExistence type="inferred from homology"/>
<comment type="caution">
    <text evidence="5">The sequence shown here is derived from an EMBL/GenBank/DDBJ whole genome shotgun (WGS) entry which is preliminary data.</text>
</comment>
<organism evidence="5 6">
    <name type="scientific">Rhodopirellula sallentina SM41</name>
    <dbReference type="NCBI Taxonomy" id="1263870"/>
    <lineage>
        <taxon>Bacteria</taxon>
        <taxon>Pseudomonadati</taxon>
        <taxon>Planctomycetota</taxon>
        <taxon>Planctomycetia</taxon>
        <taxon>Pirellulales</taxon>
        <taxon>Pirellulaceae</taxon>
        <taxon>Rhodopirellula</taxon>
    </lineage>
</organism>
<evidence type="ECO:0000256" key="3">
    <source>
        <dbReference type="ARBA" id="ARBA00022737"/>
    </source>
</evidence>
<dbReference type="Proteomes" id="UP000011885">
    <property type="component" value="Unassembled WGS sequence"/>
</dbReference>
<name>M5U331_9BACT</name>
<gene>
    <name evidence="5" type="ORF">RSSM_06284</name>
</gene>
<evidence type="ECO:0000256" key="1">
    <source>
        <dbReference type="ARBA" id="ARBA00007274"/>
    </source>
</evidence>
<evidence type="ECO:0000313" key="5">
    <source>
        <dbReference type="EMBL" id="EMI52256.1"/>
    </source>
</evidence>
<dbReference type="GO" id="GO:0005829">
    <property type="term" value="C:cytosol"/>
    <property type="evidence" value="ECO:0007669"/>
    <property type="project" value="TreeGrafter"/>
</dbReference>
<protein>
    <submittedName>
        <fullName evidence="5">Acetyltransferase</fullName>
    </submittedName>
</protein>
<keyword evidence="2 5" id="KW-0808">Transferase</keyword>
<evidence type="ECO:0000256" key="4">
    <source>
        <dbReference type="ARBA" id="ARBA00023315"/>
    </source>
</evidence>
<dbReference type="GO" id="GO:0008374">
    <property type="term" value="F:O-acyltransferase activity"/>
    <property type="evidence" value="ECO:0007669"/>
    <property type="project" value="TreeGrafter"/>
</dbReference>
<dbReference type="CDD" id="cd04647">
    <property type="entry name" value="LbH_MAT_like"/>
    <property type="match status" value="1"/>
</dbReference>
<dbReference type="Gene3D" id="2.160.10.10">
    <property type="entry name" value="Hexapeptide repeat proteins"/>
    <property type="match status" value="1"/>
</dbReference>
<sequence>MRCRFLNGRKVELGARNVINFGCLLDGRKFKIVTGDNVSIGPEATILTLGHDPQSPSFDDRGGDVIIGDRVWIGYRALVMPGVTIGEGAVVAAGAVVTKDVEPFTIVAGVPAKPISKRNTELTYELDYQPWLV</sequence>
<reference evidence="5 6" key="1">
    <citation type="journal article" date="2013" name="Mar. Genomics">
        <title>Expression of sulfatases in Rhodopirellula baltica and the diversity of sulfatases in the genus Rhodopirellula.</title>
        <authorList>
            <person name="Wegner C.E."/>
            <person name="Richter-Heitmann T."/>
            <person name="Klindworth A."/>
            <person name="Klockow C."/>
            <person name="Richter M."/>
            <person name="Achstetter T."/>
            <person name="Glockner F.O."/>
            <person name="Harder J."/>
        </authorList>
    </citation>
    <scope>NUCLEOTIDE SEQUENCE [LARGE SCALE GENOMIC DNA]</scope>
    <source>
        <strain evidence="5 6">SM41</strain>
    </source>
</reference>
<dbReference type="SUPFAM" id="SSF51161">
    <property type="entry name" value="Trimeric LpxA-like enzymes"/>
    <property type="match status" value="1"/>
</dbReference>
<dbReference type="InterPro" id="IPR011004">
    <property type="entry name" value="Trimer_LpxA-like_sf"/>
</dbReference>
<evidence type="ECO:0000313" key="6">
    <source>
        <dbReference type="Proteomes" id="UP000011885"/>
    </source>
</evidence>
<dbReference type="PATRIC" id="fig|1263870.3.peg.6658"/>
<dbReference type="PANTHER" id="PTHR23416:SF23">
    <property type="entry name" value="ACETYLTRANSFERASE C18B11.09C-RELATED"/>
    <property type="match status" value="1"/>
</dbReference>
<keyword evidence="4" id="KW-0012">Acyltransferase</keyword>
<keyword evidence="3" id="KW-0677">Repeat</keyword>
<dbReference type="InterPro" id="IPR018357">
    <property type="entry name" value="Hexapep_transf_CS"/>
</dbReference>
<evidence type="ECO:0000256" key="2">
    <source>
        <dbReference type="ARBA" id="ARBA00022679"/>
    </source>
</evidence>
<dbReference type="PANTHER" id="PTHR23416">
    <property type="entry name" value="SIALIC ACID SYNTHASE-RELATED"/>
    <property type="match status" value="1"/>
</dbReference>
<comment type="similarity">
    <text evidence="1">Belongs to the transferase hexapeptide repeat family.</text>
</comment>
<dbReference type="RefSeq" id="WP_008688074.1">
    <property type="nucleotide sequence ID" value="NZ_ANOH01000442.1"/>
</dbReference>